<keyword evidence="3 8" id="KW-0378">Hydrolase</keyword>
<dbReference type="GO" id="GO:0000049">
    <property type="term" value="F:tRNA binding"/>
    <property type="evidence" value="ECO:0007669"/>
    <property type="project" value="UniProtKB-UniRule"/>
</dbReference>
<dbReference type="GO" id="GO:0006515">
    <property type="term" value="P:protein quality control for misfolded or incompletely synthesized proteins"/>
    <property type="evidence" value="ECO:0007669"/>
    <property type="project" value="UniProtKB-UniRule"/>
</dbReference>
<dbReference type="OrthoDB" id="9800507at2"/>
<evidence type="ECO:0000313" key="11">
    <source>
        <dbReference type="EMBL" id="PSB18541.1"/>
    </source>
</evidence>
<dbReference type="InterPro" id="IPR001328">
    <property type="entry name" value="Pept_tRNA_hydro"/>
</dbReference>
<dbReference type="CDD" id="cd00462">
    <property type="entry name" value="PTH"/>
    <property type="match status" value="1"/>
</dbReference>
<feature type="site" description="Stabilizes the basic form of H active site to accept a proton" evidence="8">
    <location>
        <position position="103"/>
    </location>
</feature>
<dbReference type="Proteomes" id="UP000238634">
    <property type="component" value="Unassembled WGS sequence"/>
</dbReference>
<proteinExistence type="inferred from homology"/>
<comment type="subunit">
    <text evidence="8">Monomer.</text>
</comment>
<dbReference type="HAMAP" id="MF_00083">
    <property type="entry name" value="Pept_tRNA_hydro_bact"/>
    <property type="match status" value="1"/>
</dbReference>
<reference evidence="11 12" key="1">
    <citation type="submission" date="2018-02" db="EMBL/GenBank/DDBJ databases">
        <authorList>
            <person name="Cohen D.B."/>
            <person name="Kent A.D."/>
        </authorList>
    </citation>
    <scope>NUCLEOTIDE SEQUENCE [LARGE SCALE GENOMIC DNA]</scope>
    <source>
        <strain evidence="11 12">ULC007</strain>
    </source>
</reference>
<comment type="subcellular location">
    <subcellularLocation>
        <location evidence="8">Cytoplasm</location>
    </subcellularLocation>
</comment>
<organism evidence="11 12">
    <name type="scientific">Phormidesmis priestleyi ULC007</name>
    <dbReference type="NCBI Taxonomy" id="1920490"/>
    <lineage>
        <taxon>Bacteria</taxon>
        <taxon>Bacillati</taxon>
        <taxon>Cyanobacteriota</taxon>
        <taxon>Cyanophyceae</taxon>
        <taxon>Leptolyngbyales</taxon>
        <taxon>Leptolyngbyaceae</taxon>
        <taxon>Phormidesmis</taxon>
    </lineage>
</organism>
<dbReference type="GO" id="GO:0072344">
    <property type="term" value="P:rescue of stalled ribosome"/>
    <property type="evidence" value="ECO:0007669"/>
    <property type="project" value="UniProtKB-UniRule"/>
</dbReference>
<feature type="binding site" evidence="8">
    <location>
        <position position="76"/>
    </location>
    <ligand>
        <name>tRNA</name>
        <dbReference type="ChEBI" id="CHEBI:17843"/>
    </ligand>
</feature>
<evidence type="ECO:0000256" key="1">
    <source>
        <dbReference type="ARBA" id="ARBA00013260"/>
    </source>
</evidence>
<feature type="site" description="Discriminates between blocked and unblocked aminoacyl-tRNA" evidence="8">
    <location>
        <position position="20"/>
    </location>
</feature>
<dbReference type="FunFam" id="3.40.50.1470:FF:000001">
    <property type="entry name" value="Peptidyl-tRNA hydrolase"/>
    <property type="match status" value="1"/>
</dbReference>
<evidence type="ECO:0000256" key="2">
    <source>
        <dbReference type="ARBA" id="ARBA00022555"/>
    </source>
</evidence>
<feature type="binding site" evidence="8">
    <location>
        <position position="25"/>
    </location>
    <ligand>
        <name>tRNA</name>
        <dbReference type="ChEBI" id="CHEBI:17843"/>
    </ligand>
</feature>
<accession>A0A2T1DDM9</accession>
<comment type="function">
    <text evidence="8">Catalyzes the release of premature peptidyl moieties from peptidyl-tRNA molecules trapped in stalled 50S ribosomal subunits, and thus maintains levels of free tRNAs and 50S ribosomes.</text>
</comment>
<dbReference type="SUPFAM" id="SSF53178">
    <property type="entry name" value="Peptidyl-tRNA hydrolase-like"/>
    <property type="match status" value="1"/>
</dbReference>
<evidence type="ECO:0000256" key="6">
    <source>
        <dbReference type="ARBA" id="ARBA00048707"/>
    </source>
</evidence>
<feature type="binding site" evidence="8">
    <location>
        <position position="78"/>
    </location>
    <ligand>
        <name>tRNA</name>
        <dbReference type="ChEBI" id="CHEBI:17843"/>
    </ligand>
</feature>
<dbReference type="Gene3D" id="3.40.50.1470">
    <property type="entry name" value="Peptidyl-tRNA hydrolase"/>
    <property type="match status" value="1"/>
</dbReference>
<dbReference type="Pfam" id="PF01195">
    <property type="entry name" value="Pept_tRNA_hydro"/>
    <property type="match status" value="1"/>
</dbReference>
<evidence type="ECO:0000256" key="7">
    <source>
        <dbReference type="ARBA" id="ARBA00050038"/>
    </source>
</evidence>
<dbReference type="InterPro" id="IPR036416">
    <property type="entry name" value="Pept_tRNA_hydro_sf"/>
</dbReference>
<comment type="similarity">
    <text evidence="5 8 10">Belongs to the PTH family.</text>
</comment>
<reference evidence="11 12" key="2">
    <citation type="submission" date="2018-03" db="EMBL/GenBank/DDBJ databases">
        <title>The ancient ancestry and fast evolution of plastids.</title>
        <authorList>
            <person name="Moore K.R."/>
            <person name="Magnabosco C."/>
            <person name="Momper L."/>
            <person name="Gold D.A."/>
            <person name="Bosak T."/>
            <person name="Fournier G.P."/>
        </authorList>
    </citation>
    <scope>NUCLEOTIDE SEQUENCE [LARGE SCALE GENOMIC DNA]</scope>
    <source>
        <strain evidence="11 12">ULC007</strain>
    </source>
</reference>
<dbReference type="GO" id="GO:0005737">
    <property type="term" value="C:cytoplasm"/>
    <property type="evidence" value="ECO:0007669"/>
    <property type="project" value="UniProtKB-SubCell"/>
</dbReference>
<keyword evidence="4 8" id="KW-0694">RNA-binding</keyword>
<dbReference type="EMBL" id="PVWG01000016">
    <property type="protein sequence ID" value="PSB18541.1"/>
    <property type="molecule type" value="Genomic_DNA"/>
</dbReference>
<dbReference type="InterPro" id="IPR018171">
    <property type="entry name" value="Pept_tRNA_hydro_CS"/>
</dbReference>
<evidence type="ECO:0000256" key="3">
    <source>
        <dbReference type="ARBA" id="ARBA00022801"/>
    </source>
</evidence>
<evidence type="ECO:0000256" key="10">
    <source>
        <dbReference type="RuleBase" id="RU004320"/>
    </source>
</evidence>
<comment type="catalytic activity">
    <reaction evidence="6 8 9">
        <text>an N-acyl-L-alpha-aminoacyl-tRNA + H2O = an N-acyl-L-amino acid + a tRNA + H(+)</text>
        <dbReference type="Rhea" id="RHEA:54448"/>
        <dbReference type="Rhea" id="RHEA-COMP:10123"/>
        <dbReference type="Rhea" id="RHEA-COMP:13883"/>
        <dbReference type="ChEBI" id="CHEBI:15377"/>
        <dbReference type="ChEBI" id="CHEBI:15378"/>
        <dbReference type="ChEBI" id="CHEBI:59874"/>
        <dbReference type="ChEBI" id="CHEBI:78442"/>
        <dbReference type="ChEBI" id="CHEBI:138191"/>
        <dbReference type="EC" id="3.1.1.29"/>
    </reaction>
</comment>
<feature type="active site" description="Proton acceptor" evidence="8">
    <location>
        <position position="30"/>
    </location>
</feature>
<dbReference type="PANTHER" id="PTHR17224:SF1">
    <property type="entry name" value="PEPTIDYL-TRNA HYDROLASE"/>
    <property type="match status" value="1"/>
</dbReference>
<evidence type="ECO:0000256" key="8">
    <source>
        <dbReference type="HAMAP-Rule" id="MF_00083"/>
    </source>
</evidence>
<comment type="caution">
    <text evidence="11">The sequence shown here is derived from an EMBL/GenBank/DDBJ whole genome shotgun (WGS) entry which is preliminary data.</text>
</comment>
<dbReference type="STRING" id="1920490.GCA_001895925_00319"/>
<evidence type="ECO:0000256" key="4">
    <source>
        <dbReference type="ARBA" id="ARBA00022884"/>
    </source>
</evidence>
<gene>
    <name evidence="8" type="primary">pth</name>
    <name evidence="11" type="ORF">C7B65_14670</name>
</gene>
<dbReference type="RefSeq" id="WP_073072408.1">
    <property type="nucleotide sequence ID" value="NZ_MPPI01000016.1"/>
</dbReference>
<name>A0A2T1DDM9_9CYAN</name>
<dbReference type="NCBIfam" id="TIGR00447">
    <property type="entry name" value="pth"/>
    <property type="match status" value="1"/>
</dbReference>
<sequence>MTEATPPKLVIPQLIVGLGNPGSNYEKTRHNVGFMAIDKLARVWQISLSENRKFQGIVGEGTYSGGKIRLLKPSTFMNNSGQSIRAVVNWYKLAPESVLVIYDDMDLPLGKIRLRLSGSAGGQNGMKSAIAHLGTQTFPRLRIGIGSPKTAPGDKDAVSHVLGSFSSAEAKLIPDVLDLTVSAIELSLKQGVEKAMSLYNNRSVEQQTA</sequence>
<evidence type="ECO:0000313" key="12">
    <source>
        <dbReference type="Proteomes" id="UP000238634"/>
    </source>
</evidence>
<evidence type="ECO:0000256" key="5">
    <source>
        <dbReference type="ARBA" id="ARBA00038063"/>
    </source>
</evidence>
<dbReference type="PANTHER" id="PTHR17224">
    <property type="entry name" value="PEPTIDYL-TRNA HYDROLASE"/>
    <property type="match status" value="1"/>
</dbReference>
<evidence type="ECO:0000256" key="9">
    <source>
        <dbReference type="RuleBase" id="RU000673"/>
    </source>
</evidence>
<keyword evidence="8" id="KW-0963">Cytoplasm</keyword>
<keyword evidence="2 8" id="KW-0820">tRNA-binding</keyword>
<keyword evidence="12" id="KW-1185">Reference proteome</keyword>
<comment type="function">
    <text evidence="8">Hydrolyzes ribosome-free peptidyl-tRNAs (with 1 or more amino acids incorporated), which drop off the ribosome during protein synthesis, or as a result of ribosome stalling.</text>
</comment>
<protein>
    <recommendedName>
        <fullName evidence="7 8">Peptidyl-tRNA hydrolase</fullName>
        <shortName evidence="8">Pth</shortName>
        <ecNumber evidence="1 8">3.1.1.29</ecNumber>
    </recommendedName>
</protein>
<dbReference type="GO" id="GO:0004045">
    <property type="term" value="F:peptidyl-tRNA hydrolase activity"/>
    <property type="evidence" value="ECO:0007669"/>
    <property type="project" value="UniProtKB-UniRule"/>
</dbReference>
<dbReference type="EC" id="3.1.1.29" evidence="1 8"/>
<dbReference type="AlphaFoldDB" id="A0A2T1DDM9"/>
<dbReference type="PROSITE" id="PS01195">
    <property type="entry name" value="PEPT_TRNA_HYDROL_1"/>
    <property type="match status" value="1"/>
</dbReference>
<feature type="binding site" evidence="8">
    <location>
        <position position="124"/>
    </location>
    <ligand>
        <name>tRNA</name>
        <dbReference type="ChEBI" id="CHEBI:17843"/>
    </ligand>
</feature>